<dbReference type="PANTHER" id="PTHR13604">
    <property type="entry name" value="DC12-RELATED"/>
    <property type="match status" value="1"/>
</dbReference>
<evidence type="ECO:0000313" key="9">
    <source>
        <dbReference type="EMBL" id="KFE36683.1"/>
    </source>
</evidence>
<evidence type="ECO:0000256" key="5">
    <source>
        <dbReference type="ARBA" id="ARBA00023124"/>
    </source>
</evidence>
<dbReference type="PATRIC" id="fig|1317124.6.peg.185"/>
<keyword evidence="3" id="KW-0227">DNA damage</keyword>
<dbReference type="Pfam" id="PF02586">
    <property type="entry name" value="SRAP"/>
    <property type="match status" value="1"/>
</dbReference>
<keyword evidence="7" id="KW-0456">Lyase</keyword>
<keyword evidence="10" id="KW-1185">Reference proteome</keyword>
<dbReference type="GO" id="GO:0016829">
    <property type="term" value="F:lyase activity"/>
    <property type="evidence" value="ECO:0007669"/>
    <property type="project" value="UniProtKB-KW"/>
</dbReference>
<evidence type="ECO:0000256" key="8">
    <source>
        <dbReference type="RuleBase" id="RU364100"/>
    </source>
</evidence>
<dbReference type="AlphaFoldDB" id="A0A085U136"/>
<dbReference type="EC" id="3.4.-.-" evidence="8"/>
<dbReference type="SUPFAM" id="SSF143081">
    <property type="entry name" value="BB1717-like"/>
    <property type="match status" value="1"/>
</dbReference>
<dbReference type="GO" id="GO:0106300">
    <property type="term" value="P:protein-DNA covalent cross-linking repair"/>
    <property type="evidence" value="ECO:0007669"/>
    <property type="project" value="InterPro"/>
</dbReference>
<dbReference type="InterPro" id="IPR036590">
    <property type="entry name" value="SRAP-like"/>
</dbReference>
<reference evidence="10" key="1">
    <citation type="submission" date="2013-04" db="EMBL/GenBank/DDBJ databases">
        <title>Thioclava sp. 13D2W-2 Genome Sequencing.</title>
        <authorList>
            <person name="Lai Q."/>
            <person name="Li G."/>
            <person name="Shao Z."/>
        </authorList>
    </citation>
    <scope>NUCLEOTIDE SEQUENCE [LARGE SCALE GENOMIC DNA]</scope>
    <source>
        <strain evidence="10">13D2W-2</strain>
    </source>
</reference>
<dbReference type="EMBL" id="AQRC01000001">
    <property type="protein sequence ID" value="KFE36683.1"/>
    <property type="molecule type" value="Genomic_DNA"/>
</dbReference>
<dbReference type="STRING" id="1317124.DW2_00955"/>
<dbReference type="Proteomes" id="UP000028607">
    <property type="component" value="Unassembled WGS sequence"/>
</dbReference>
<evidence type="ECO:0000256" key="6">
    <source>
        <dbReference type="ARBA" id="ARBA00023125"/>
    </source>
</evidence>
<keyword evidence="6" id="KW-0238">DNA-binding</keyword>
<dbReference type="InterPro" id="IPR003738">
    <property type="entry name" value="SRAP"/>
</dbReference>
<evidence type="ECO:0000256" key="7">
    <source>
        <dbReference type="ARBA" id="ARBA00023239"/>
    </source>
</evidence>
<dbReference type="GO" id="GO:0003697">
    <property type="term" value="F:single-stranded DNA binding"/>
    <property type="evidence" value="ECO:0007669"/>
    <property type="project" value="InterPro"/>
</dbReference>
<evidence type="ECO:0000256" key="3">
    <source>
        <dbReference type="ARBA" id="ARBA00022763"/>
    </source>
</evidence>
<evidence type="ECO:0000256" key="2">
    <source>
        <dbReference type="ARBA" id="ARBA00022670"/>
    </source>
</evidence>
<comment type="similarity">
    <text evidence="1 8">Belongs to the SOS response-associated peptidase family.</text>
</comment>
<name>A0A085U136_9RHOB</name>
<gene>
    <name evidence="9" type="ORF">DW2_00955</name>
</gene>
<dbReference type="GO" id="GO:0006508">
    <property type="term" value="P:proteolysis"/>
    <property type="evidence" value="ECO:0007669"/>
    <property type="project" value="UniProtKB-KW"/>
</dbReference>
<evidence type="ECO:0000313" key="10">
    <source>
        <dbReference type="Proteomes" id="UP000028607"/>
    </source>
</evidence>
<reference evidence="9 10" key="2">
    <citation type="journal article" date="2015" name="Antonie Van Leeuwenhoek">
        <title>Thioclava indica sp. nov., isolated from surface seawater of the Indian Ocean.</title>
        <authorList>
            <person name="Liu Y."/>
            <person name="Lai Q."/>
            <person name="Du J."/>
            <person name="Xu H."/>
            <person name="Jiang L."/>
            <person name="Shao Z."/>
        </authorList>
    </citation>
    <scope>NUCLEOTIDE SEQUENCE [LARGE SCALE GENOMIC DNA]</scope>
    <source>
        <strain evidence="9 10">13D2W-2</strain>
    </source>
</reference>
<protein>
    <recommendedName>
        <fullName evidence="8">Abasic site processing protein</fullName>
        <ecNumber evidence="8">3.4.-.-</ecNumber>
    </recommendedName>
</protein>
<keyword evidence="4 8" id="KW-0378">Hydrolase</keyword>
<dbReference type="PANTHER" id="PTHR13604:SF0">
    <property type="entry name" value="ABASIC SITE PROCESSING PROTEIN HMCES"/>
    <property type="match status" value="1"/>
</dbReference>
<dbReference type="Gene3D" id="3.90.1680.10">
    <property type="entry name" value="SOS response associated peptidase-like"/>
    <property type="match status" value="1"/>
</dbReference>
<dbReference type="GO" id="GO:0008233">
    <property type="term" value="F:peptidase activity"/>
    <property type="evidence" value="ECO:0007669"/>
    <property type="project" value="UniProtKB-KW"/>
</dbReference>
<evidence type="ECO:0000256" key="4">
    <source>
        <dbReference type="ARBA" id="ARBA00022801"/>
    </source>
</evidence>
<dbReference type="eggNOG" id="COG2135">
    <property type="taxonomic scope" value="Bacteria"/>
</dbReference>
<keyword evidence="2 8" id="KW-0645">Protease</keyword>
<keyword evidence="5" id="KW-0190">Covalent protein-DNA linkage</keyword>
<accession>A0A085U136</accession>
<proteinExistence type="inferred from homology"/>
<organism evidence="9 10">
    <name type="scientific">Thioclava atlantica</name>
    <dbReference type="NCBI Taxonomy" id="1317124"/>
    <lineage>
        <taxon>Bacteria</taxon>
        <taxon>Pseudomonadati</taxon>
        <taxon>Pseudomonadota</taxon>
        <taxon>Alphaproteobacteria</taxon>
        <taxon>Rhodobacterales</taxon>
        <taxon>Paracoccaceae</taxon>
        <taxon>Thioclava</taxon>
    </lineage>
</organism>
<comment type="caution">
    <text evidence="9">The sequence shown here is derived from an EMBL/GenBank/DDBJ whole genome shotgun (WGS) entry which is preliminary data.</text>
</comment>
<sequence length="218" mass="24213">MANILPVDAMARLFKAVPGNDLPEGPRYNICPTQPLAVCVSLGGHRQLRAMRWGFVPHWYKSPTDGPLLINARAETVAEKPAFRAAIRDRRCLIAANGFYEWHREGEAKLPWFVSRRDGEPIVFGALWQDWERGGELLTTCAIVTVSAGPTLAPIHHREPLVIEKNDWAKWLGEEGHGAARLMQPRPEGVLQAWRVGMEVNSNRASGPELCTPLADPA</sequence>
<evidence type="ECO:0000256" key="1">
    <source>
        <dbReference type="ARBA" id="ARBA00008136"/>
    </source>
</evidence>